<dbReference type="Pfam" id="PF11066">
    <property type="entry name" value="DUF2867"/>
    <property type="match status" value="1"/>
</dbReference>
<proteinExistence type="predicted"/>
<dbReference type="AlphaFoldDB" id="A0A6J6DPF4"/>
<organism evidence="2">
    <name type="scientific">freshwater metagenome</name>
    <dbReference type="NCBI Taxonomy" id="449393"/>
    <lineage>
        <taxon>unclassified sequences</taxon>
        <taxon>metagenomes</taxon>
        <taxon>ecological metagenomes</taxon>
    </lineage>
</organism>
<dbReference type="InterPro" id="IPR008030">
    <property type="entry name" value="NmrA-like"/>
</dbReference>
<dbReference type="Pfam" id="PF05368">
    <property type="entry name" value="NmrA"/>
    <property type="match status" value="1"/>
</dbReference>
<dbReference type="Gene3D" id="3.40.50.720">
    <property type="entry name" value="NAD(P)-binding Rossmann-like Domain"/>
    <property type="match status" value="1"/>
</dbReference>
<dbReference type="PANTHER" id="PTHR12126:SF11">
    <property type="entry name" value="NADH DEHYDROGENASE [UBIQUINONE] 1 ALPHA SUBCOMPLEX SUBUNIT 9, MITOCHONDRIAL"/>
    <property type="match status" value="1"/>
</dbReference>
<dbReference type="SUPFAM" id="SSF51735">
    <property type="entry name" value="NAD(P)-binding Rossmann-fold domains"/>
    <property type="match status" value="1"/>
</dbReference>
<dbReference type="InterPro" id="IPR036291">
    <property type="entry name" value="NAD(P)-bd_dom_sf"/>
</dbReference>
<dbReference type="InterPro" id="IPR051207">
    <property type="entry name" value="ComplexI_NDUFA9_subunit"/>
</dbReference>
<reference evidence="2" key="1">
    <citation type="submission" date="2020-05" db="EMBL/GenBank/DDBJ databases">
        <authorList>
            <person name="Chiriac C."/>
            <person name="Salcher M."/>
            <person name="Ghai R."/>
            <person name="Kavagutti S V."/>
        </authorList>
    </citation>
    <scope>NUCLEOTIDE SEQUENCE</scope>
</reference>
<protein>
    <submittedName>
        <fullName evidence="2">Unannotated protein</fullName>
    </submittedName>
</protein>
<evidence type="ECO:0000313" key="2">
    <source>
        <dbReference type="EMBL" id="CAB4566110.1"/>
    </source>
</evidence>
<name>A0A6J6DPF4_9ZZZZ</name>
<accession>A0A6J6DPF4</accession>
<gene>
    <name evidence="2" type="ORF">UFOPK1599_00844</name>
</gene>
<dbReference type="PANTHER" id="PTHR12126">
    <property type="entry name" value="NADH-UBIQUINONE OXIDOREDUCTASE 39 KDA SUBUNIT-RELATED"/>
    <property type="match status" value="1"/>
</dbReference>
<dbReference type="GO" id="GO:0044877">
    <property type="term" value="F:protein-containing complex binding"/>
    <property type="evidence" value="ECO:0007669"/>
    <property type="project" value="TreeGrafter"/>
</dbReference>
<dbReference type="InterPro" id="IPR021295">
    <property type="entry name" value="DUF2867"/>
</dbReference>
<sequence length="506" mass="55635">MSQARKILVTGASGYVGGRLVTALLADGVDVRVFVRDANKAQSHSWAKQVEIATGNASDFESTKAALTGVHTAYYLLHSINLGPNFDEIESAMARNFAQAAQSCGVKQIVYLGGINNDAKTSKHLTSRANTGKELATTSVPVLELRAGIIIGSGSASFEMLRHLTHRLPIMTTPKWVMNKTHPIAVRDVLWYLRSCAKLEKPVAGVFDIGGPEILSYADMMQKFAKLSGLRRRLIIKVPVLTPKLSSLWIGFVTPVPTALARPLVGSLISEVVADPKKSIDKLIPKPKEGLIDVEGAINLALSNVSSNTVSTRWSDATLPTAPWQKAQSDPEWAGEMLLKDKKVRTTDASIKSLWAAIEEIGGDNGWYGADFLWYLRGVLDRMIGGVGLRRGRRDPVHLRVGDSLDFWRVESLVPEQSLKLYAEMILPGKAWLEFRISKLANGQSEVVQEASFSPRGLGGQLYWYAVLPFHTLVFPTMIRNLIRSANRKDYAEMIKTNPVDNFDLS</sequence>
<dbReference type="EMBL" id="CAEZTE010000048">
    <property type="protein sequence ID" value="CAB4566110.1"/>
    <property type="molecule type" value="Genomic_DNA"/>
</dbReference>
<evidence type="ECO:0000259" key="1">
    <source>
        <dbReference type="Pfam" id="PF05368"/>
    </source>
</evidence>
<feature type="domain" description="NmrA-like" evidence="1">
    <location>
        <begin position="5"/>
        <end position="123"/>
    </location>
</feature>